<proteinExistence type="predicted"/>
<dbReference type="AlphaFoldDB" id="A0A0A9CI22"/>
<organism evidence="1">
    <name type="scientific">Arundo donax</name>
    <name type="common">Giant reed</name>
    <name type="synonym">Donax arundinaceus</name>
    <dbReference type="NCBI Taxonomy" id="35708"/>
    <lineage>
        <taxon>Eukaryota</taxon>
        <taxon>Viridiplantae</taxon>
        <taxon>Streptophyta</taxon>
        <taxon>Embryophyta</taxon>
        <taxon>Tracheophyta</taxon>
        <taxon>Spermatophyta</taxon>
        <taxon>Magnoliopsida</taxon>
        <taxon>Liliopsida</taxon>
        <taxon>Poales</taxon>
        <taxon>Poaceae</taxon>
        <taxon>PACMAD clade</taxon>
        <taxon>Arundinoideae</taxon>
        <taxon>Arundineae</taxon>
        <taxon>Arundo</taxon>
    </lineage>
</organism>
<sequence length="69" mass="7373">MCGRIMVDRGFGLLANIIGGLEAIPAKLLILQGRANWRSSPQCIALYSLSVAICGHICSTMRGHLPSYG</sequence>
<dbReference type="EMBL" id="GBRH01221926">
    <property type="protein sequence ID" value="JAD75969.1"/>
    <property type="molecule type" value="Transcribed_RNA"/>
</dbReference>
<accession>A0A0A9CI22</accession>
<reference evidence="1" key="2">
    <citation type="journal article" date="2015" name="Data Brief">
        <title>Shoot transcriptome of the giant reed, Arundo donax.</title>
        <authorList>
            <person name="Barrero R.A."/>
            <person name="Guerrero F.D."/>
            <person name="Moolhuijzen P."/>
            <person name="Goolsby J.A."/>
            <person name="Tidwell J."/>
            <person name="Bellgard S.E."/>
            <person name="Bellgard M.I."/>
        </authorList>
    </citation>
    <scope>NUCLEOTIDE SEQUENCE</scope>
    <source>
        <tissue evidence="1">Shoot tissue taken approximately 20 cm above the soil surface</tissue>
    </source>
</reference>
<name>A0A0A9CI22_ARUDO</name>
<evidence type="ECO:0000313" key="1">
    <source>
        <dbReference type="EMBL" id="JAD75969.1"/>
    </source>
</evidence>
<reference evidence="1" key="1">
    <citation type="submission" date="2014-09" db="EMBL/GenBank/DDBJ databases">
        <authorList>
            <person name="Magalhaes I.L.F."/>
            <person name="Oliveira U."/>
            <person name="Santos F.R."/>
            <person name="Vidigal T.H.D.A."/>
            <person name="Brescovit A.D."/>
            <person name="Santos A.J."/>
        </authorList>
    </citation>
    <scope>NUCLEOTIDE SEQUENCE</scope>
    <source>
        <tissue evidence="1">Shoot tissue taken approximately 20 cm above the soil surface</tissue>
    </source>
</reference>
<protein>
    <submittedName>
        <fullName evidence="1">Uncharacterized protein</fullName>
    </submittedName>
</protein>